<keyword evidence="4" id="KW-0342">GTP-binding</keyword>
<dbReference type="Gene3D" id="3.40.50.300">
    <property type="entry name" value="P-loop containing nucleotide triphosphate hydrolases"/>
    <property type="match status" value="1"/>
</dbReference>
<evidence type="ECO:0000256" key="3">
    <source>
        <dbReference type="ARBA" id="ARBA00022801"/>
    </source>
</evidence>
<reference evidence="9" key="1">
    <citation type="submission" date="2022-12" db="EMBL/GenBank/DDBJ databases">
        <authorList>
            <person name="Krivoruchko A.V."/>
            <person name="Elkin A."/>
        </authorList>
    </citation>
    <scope>NUCLEOTIDE SEQUENCE</scope>
    <source>
        <strain evidence="9">IEGM 1391</strain>
    </source>
</reference>
<accession>A0ABT4MJN6</accession>
<evidence type="ECO:0000313" key="10">
    <source>
        <dbReference type="Proteomes" id="UP001081071"/>
    </source>
</evidence>
<comment type="subcellular location">
    <subcellularLocation>
        <location evidence="1">Membrane</location>
    </subcellularLocation>
</comment>
<dbReference type="EMBL" id="JAPWIJ010000010">
    <property type="protein sequence ID" value="MCZ4521189.1"/>
    <property type="molecule type" value="Genomic_DNA"/>
</dbReference>
<sequence>MPDTDAPPSHAGSAADAATKKTLAGATKILRMYGYDATAALAEEKASTVDHRQSVVVVGEVKRGKSSLVNALVGAWVSPVGVELTTSASLVFVPSTSSRPAGTAELVFPGGTQHVGSTELPDWVTVTGARVRDPATVSLPTRAIVPLVDSSMGEIVVVDTPGSGGLDSVAAQLSAQSAQQASVLVVVSDASSTLTAPEMDFVRDVASTVDAVIVVVSKTDKNLRRWKVVVDENRRLLQQHLRRSVPVIGVSSVRALVAREQPDDADRVRAERASGIVELREMIAARLGDGTERGTRDGLRTALEGLRRVHAKIKTDISITEAGSNALPELTAQRDRLQELKDTSVQWEQWLGRDLTLARQRALAHLDTELDRVRTKWTTRINKSGMEVLRKNPQVFTAEIESDLLAAMTGTVRLFLDELRRVAEPLFESPQIWQQIEANIAASMSGESLSTGEVASKRQGLLDPSILSMGMIGTSMLGALIGVGAVAGVVWIGVNLGYKAMRTGKQNLLNWLRETTGTAKASTARMLEAALALGRPEIVVRYRDHIRTSIDTVQQQMADAKDAARLDAAGRDATLKRLSNNLRVVTATIAEIDNALTRSVARTHEAGNATATTESVESETAS</sequence>
<name>A0ABT4MJN6_9NOCA</name>
<dbReference type="RefSeq" id="WP_269607612.1">
    <property type="nucleotide sequence ID" value="NZ_JAPWIJ010000010.1"/>
</dbReference>
<organism evidence="9 10">
    <name type="scientific">Rhodococcus ruber</name>
    <dbReference type="NCBI Taxonomy" id="1830"/>
    <lineage>
        <taxon>Bacteria</taxon>
        <taxon>Bacillati</taxon>
        <taxon>Actinomycetota</taxon>
        <taxon>Actinomycetes</taxon>
        <taxon>Mycobacteriales</taxon>
        <taxon>Nocardiaceae</taxon>
        <taxon>Rhodococcus</taxon>
    </lineage>
</organism>
<dbReference type="Proteomes" id="UP001081071">
    <property type="component" value="Unassembled WGS sequence"/>
</dbReference>
<keyword evidence="3" id="KW-0378">Hydrolase</keyword>
<dbReference type="InterPro" id="IPR045063">
    <property type="entry name" value="Dynamin_N"/>
</dbReference>
<evidence type="ECO:0000256" key="4">
    <source>
        <dbReference type="ARBA" id="ARBA00023134"/>
    </source>
</evidence>
<keyword evidence="7" id="KW-0812">Transmembrane</keyword>
<keyword evidence="10" id="KW-1185">Reference proteome</keyword>
<dbReference type="PANTHER" id="PTHR10465:SF0">
    <property type="entry name" value="SARCALUMENIN"/>
    <property type="match status" value="1"/>
</dbReference>
<evidence type="ECO:0000259" key="8">
    <source>
        <dbReference type="Pfam" id="PF00350"/>
    </source>
</evidence>
<keyword evidence="7" id="KW-1133">Transmembrane helix</keyword>
<feature type="region of interest" description="Disordered" evidence="6">
    <location>
        <begin position="603"/>
        <end position="622"/>
    </location>
</feature>
<dbReference type="SUPFAM" id="SSF52540">
    <property type="entry name" value="P-loop containing nucleoside triphosphate hydrolases"/>
    <property type="match status" value="1"/>
</dbReference>
<evidence type="ECO:0000256" key="7">
    <source>
        <dbReference type="SAM" id="Phobius"/>
    </source>
</evidence>
<protein>
    <submittedName>
        <fullName evidence="9">Dynamin family protein</fullName>
    </submittedName>
</protein>
<proteinExistence type="predicted"/>
<dbReference type="InterPro" id="IPR027417">
    <property type="entry name" value="P-loop_NTPase"/>
</dbReference>
<evidence type="ECO:0000256" key="2">
    <source>
        <dbReference type="ARBA" id="ARBA00022741"/>
    </source>
</evidence>
<evidence type="ECO:0000256" key="6">
    <source>
        <dbReference type="SAM" id="MobiDB-lite"/>
    </source>
</evidence>
<keyword evidence="2" id="KW-0547">Nucleotide-binding</keyword>
<dbReference type="PANTHER" id="PTHR10465">
    <property type="entry name" value="TRANSMEMBRANE GTPASE FZO1"/>
    <property type="match status" value="1"/>
</dbReference>
<evidence type="ECO:0000256" key="1">
    <source>
        <dbReference type="ARBA" id="ARBA00004370"/>
    </source>
</evidence>
<evidence type="ECO:0000313" key="9">
    <source>
        <dbReference type="EMBL" id="MCZ4521189.1"/>
    </source>
</evidence>
<keyword evidence="5 7" id="KW-0472">Membrane</keyword>
<feature type="transmembrane region" description="Helical" evidence="7">
    <location>
        <begin position="476"/>
        <end position="498"/>
    </location>
</feature>
<evidence type="ECO:0000256" key="5">
    <source>
        <dbReference type="ARBA" id="ARBA00023136"/>
    </source>
</evidence>
<feature type="compositionally biased region" description="Low complexity" evidence="6">
    <location>
        <begin position="609"/>
        <end position="622"/>
    </location>
</feature>
<comment type="caution">
    <text evidence="9">The sequence shown here is derived from an EMBL/GenBank/DDBJ whole genome shotgun (WGS) entry which is preliminary data.</text>
</comment>
<feature type="domain" description="Dynamin N-terminal" evidence="8">
    <location>
        <begin position="55"/>
        <end position="217"/>
    </location>
</feature>
<gene>
    <name evidence="9" type="ORF">O4220_21970</name>
</gene>
<dbReference type="InterPro" id="IPR027094">
    <property type="entry name" value="Mitofusin_fam"/>
</dbReference>
<dbReference type="Pfam" id="PF00350">
    <property type="entry name" value="Dynamin_N"/>
    <property type="match status" value="1"/>
</dbReference>